<gene>
    <name evidence="2" type="ORF">BT63DRAFT_429081</name>
</gene>
<feature type="compositionally biased region" description="Polar residues" evidence="1">
    <location>
        <begin position="403"/>
        <end position="413"/>
    </location>
</feature>
<feature type="compositionally biased region" description="Basic and acidic residues" evidence="1">
    <location>
        <begin position="235"/>
        <end position="256"/>
    </location>
</feature>
<protein>
    <recommendedName>
        <fullName evidence="4">Rrn9 domain-containing protein</fullName>
    </recommendedName>
</protein>
<proteinExistence type="predicted"/>
<feature type="region of interest" description="Disordered" evidence="1">
    <location>
        <begin position="233"/>
        <end position="331"/>
    </location>
</feature>
<organism evidence="2 3">
    <name type="scientific">Microthyrium microscopicum</name>
    <dbReference type="NCBI Taxonomy" id="703497"/>
    <lineage>
        <taxon>Eukaryota</taxon>
        <taxon>Fungi</taxon>
        <taxon>Dikarya</taxon>
        <taxon>Ascomycota</taxon>
        <taxon>Pezizomycotina</taxon>
        <taxon>Dothideomycetes</taxon>
        <taxon>Dothideomycetes incertae sedis</taxon>
        <taxon>Microthyriales</taxon>
        <taxon>Microthyriaceae</taxon>
        <taxon>Microthyrium</taxon>
    </lineage>
</organism>
<feature type="region of interest" description="Disordered" evidence="1">
    <location>
        <begin position="573"/>
        <end position="605"/>
    </location>
</feature>
<evidence type="ECO:0008006" key="4">
    <source>
        <dbReference type="Google" id="ProtNLM"/>
    </source>
</evidence>
<accession>A0A6A6TYH3</accession>
<name>A0A6A6TYH3_9PEZI</name>
<feature type="compositionally biased region" description="Polar residues" evidence="1">
    <location>
        <begin position="375"/>
        <end position="386"/>
    </location>
</feature>
<sequence length="605" mass="67675">MSANNPLLPSIFGDPGLDQGLANDQPTATLGSDQVNPPERTSSKSNSGSTAPQASSGAEDDELDELDEEELDELDELDEDANPEEDNDDEHYSNRGESSRIPTQGRVPREQWMKYTAPDRAIAQQLKQLESRNLTRHILNLHGLSRSATQPALRDNERDATGIAFSRFRPRHTEKVKWLPHASFTAWPMLPNDVPRRQPRVWESSLHKQVGWTPSEELEQSILGVMLSTARSRWNVRESSERPTDLRENRHEKSANIKEGQIGPNAEAEESEAISVHSDTAGEEVQSPIVAEETEPHTAPEIAQDVKVQQPVKTPNLKRKRDDPLEPVFSADDERSQRLLNPMIRSNISKVDNVLTLLHKSLHKEKERERRSKIPTASTNSTSQMELEQGEIDAEEQALAANESGTSKTQNNSHGHRHRHPRLALKDWSHVLGIAGFAGISPEVMSRAATRCSAMFGESMAIHSLHTEDASTPVAAPTIFQPSDIQKSDGSKRLKKPSRKWIPLRDGCPIPDCDKFKETFGHIDAAVREHMWRAHRWDLYATDPDSRELKSRGTGMDDGVHVDGFMQPVTAVRGFRIRKERQRQGKWPGSSENEQSGSPDAVADL</sequence>
<evidence type="ECO:0000256" key="1">
    <source>
        <dbReference type="SAM" id="MobiDB-lite"/>
    </source>
</evidence>
<dbReference type="AlphaFoldDB" id="A0A6A6TYH3"/>
<reference evidence="2" key="1">
    <citation type="journal article" date="2020" name="Stud. Mycol.">
        <title>101 Dothideomycetes genomes: a test case for predicting lifestyles and emergence of pathogens.</title>
        <authorList>
            <person name="Haridas S."/>
            <person name="Albert R."/>
            <person name="Binder M."/>
            <person name="Bloem J."/>
            <person name="Labutti K."/>
            <person name="Salamov A."/>
            <person name="Andreopoulos B."/>
            <person name="Baker S."/>
            <person name="Barry K."/>
            <person name="Bills G."/>
            <person name="Bluhm B."/>
            <person name="Cannon C."/>
            <person name="Castanera R."/>
            <person name="Culley D."/>
            <person name="Daum C."/>
            <person name="Ezra D."/>
            <person name="Gonzalez J."/>
            <person name="Henrissat B."/>
            <person name="Kuo A."/>
            <person name="Liang C."/>
            <person name="Lipzen A."/>
            <person name="Lutzoni F."/>
            <person name="Magnuson J."/>
            <person name="Mondo S."/>
            <person name="Nolan M."/>
            <person name="Ohm R."/>
            <person name="Pangilinan J."/>
            <person name="Park H.-J."/>
            <person name="Ramirez L."/>
            <person name="Alfaro M."/>
            <person name="Sun H."/>
            <person name="Tritt A."/>
            <person name="Yoshinaga Y."/>
            <person name="Zwiers L.-H."/>
            <person name="Turgeon B."/>
            <person name="Goodwin S."/>
            <person name="Spatafora J."/>
            <person name="Crous P."/>
            <person name="Grigoriev I."/>
        </authorList>
    </citation>
    <scope>NUCLEOTIDE SEQUENCE</scope>
    <source>
        <strain evidence="2">CBS 115976</strain>
    </source>
</reference>
<keyword evidence="3" id="KW-1185">Reference proteome</keyword>
<dbReference type="Proteomes" id="UP000799302">
    <property type="component" value="Unassembled WGS sequence"/>
</dbReference>
<feature type="compositionally biased region" description="Polar residues" evidence="1">
    <location>
        <begin position="22"/>
        <end position="56"/>
    </location>
</feature>
<evidence type="ECO:0000313" key="2">
    <source>
        <dbReference type="EMBL" id="KAF2665139.1"/>
    </source>
</evidence>
<dbReference type="EMBL" id="MU004241">
    <property type="protein sequence ID" value="KAF2665139.1"/>
    <property type="molecule type" value="Genomic_DNA"/>
</dbReference>
<feature type="region of interest" description="Disordered" evidence="1">
    <location>
        <begin position="362"/>
        <end position="420"/>
    </location>
</feature>
<evidence type="ECO:0000313" key="3">
    <source>
        <dbReference type="Proteomes" id="UP000799302"/>
    </source>
</evidence>
<feature type="compositionally biased region" description="Acidic residues" evidence="1">
    <location>
        <begin position="58"/>
        <end position="89"/>
    </location>
</feature>
<feature type="region of interest" description="Disordered" evidence="1">
    <location>
        <begin position="1"/>
        <end position="109"/>
    </location>
</feature>
<dbReference type="OrthoDB" id="5412288at2759"/>